<evidence type="ECO:0000256" key="1">
    <source>
        <dbReference type="SAM" id="Phobius"/>
    </source>
</evidence>
<organism evidence="2 3">
    <name type="scientific">Chitinophaga silvisoli</name>
    <dbReference type="NCBI Taxonomy" id="2291814"/>
    <lineage>
        <taxon>Bacteria</taxon>
        <taxon>Pseudomonadati</taxon>
        <taxon>Bacteroidota</taxon>
        <taxon>Chitinophagia</taxon>
        <taxon>Chitinophagales</taxon>
        <taxon>Chitinophagaceae</taxon>
        <taxon>Chitinophaga</taxon>
    </lineage>
</organism>
<keyword evidence="1" id="KW-1133">Transmembrane helix</keyword>
<keyword evidence="1" id="KW-0812">Transmembrane</keyword>
<protein>
    <submittedName>
        <fullName evidence="2">Uncharacterized protein</fullName>
    </submittedName>
</protein>
<reference evidence="2 3" key="1">
    <citation type="submission" date="2018-08" db="EMBL/GenBank/DDBJ databases">
        <title>Chitinophaga sp. K20C18050901, a novel bacterium isolated from forest soil.</title>
        <authorList>
            <person name="Wang C."/>
        </authorList>
    </citation>
    <scope>NUCLEOTIDE SEQUENCE [LARGE SCALE GENOMIC DNA]</scope>
    <source>
        <strain evidence="2 3">K20C18050901</strain>
    </source>
</reference>
<proteinExistence type="predicted"/>
<feature type="transmembrane region" description="Helical" evidence="1">
    <location>
        <begin position="6"/>
        <end position="27"/>
    </location>
</feature>
<feature type="transmembrane region" description="Helical" evidence="1">
    <location>
        <begin position="86"/>
        <end position="105"/>
    </location>
</feature>
<evidence type="ECO:0000313" key="2">
    <source>
        <dbReference type="EMBL" id="RFM36427.1"/>
    </source>
</evidence>
<dbReference type="RefSeq" id="WP_116851752.1">
    <property type="nucleotide sequence ID" value="NZ_QTJV01000001.1"/>
</dbReference>
<accession>A0A3E1P8F5</accession>
<dbReference type="AlphaFoldDB" id="A0A3E1P8F5"/>
<keyword evidence="3" id="KW-1185">Reference proteome</keyword>
<keyword evidence="1" id="KW-0472">Membrane</keyword>
<sequence>MSITDIIYTVIAGGLLGALGQGIRIAVGLKKLSDSNAQQVATGNTPEKMDTGRLWVSIFIGFVAGAIGMIIKGASLKTADGYQTEAIVTIIAIGYAGADFIEGFFQTYLSKVKAAAPVTITATPPVTVSVEQTTSAPVSVDEEPELVADEYTPQHNNALG</sequence>
<feature type="transmembrane region" description="Helical" evidence="1">
    <location>
        <begin position="54"/>
        <end position="74"/>
    </location>
</feature>
<comment type="caution">
    <text evidence="2">The sequence shown here is derived from an EMBL/GenBank/DDBJ whole genome shotgun (WGS) entry which is preliminary data.</text>
</comment>
<dbReference type="OrthoDB" id="966038at2"/>
<evidence type="ECO:0000313" key="3">
    <source>
        <dbReference type="Proteomes" id="UP000261174"/>
    </source>
</evidence>
<name>A0A3E1P8F5_9BACT</name>
<gene>
    <name evidence="2" type="ORF">DXN04_02675</name>
</gene>
<dbReference type="EMBL" id="QTJV01000001">
    <property type="protein sequence ID" value="RFM36427.1"/>
    <property type="molecule type" value="Genomic_DNA"/>
</dbReference>
<dbReference type="Proteomes" id="UP000261174">
    <property type="component" value="Unassembled WGS sequence"/>
</dbReference>